<dbReference type="PANTHER" id="PTHR10942:SF0">
    <property type="entry name" value="LEISHMANOLYSIN-LIKE PEPTIDASE"/>
    <property type="match status" value="1"/>
</dbReference>
<dbReference type="Proteomes" id="UP000001396">
    <property type="component" value="Unassembled WGS sequence"/>
</dbReference>
<dbReference type="GO" id="GO:0004222">
    <property type="term" value="F:metalloendopeptidase activity"/>
    <property type="evidence" value="ECO:0007669"/>
    <property type="project" value="InterPro"/>
</dbReference>
<dbReference type="Gene3D" id="3.90.132.10">
    <property type="entry name" value="Leishmanolysin , domain 2"/>
    <property type="match status" value="1"/>
</dbReference>
<keyword evidence="6 8" id="KW-0482">Metalloprotease</keyword>
<dbReference type="InterPro" id="IPR001577">
    <property type="entry name" value="Peptidase_M8"/>
</dbReference>
<name>D3BLE2_HETP5</name>
<keyword evidence="3 8" id="KW-0479">Metal-binding</keyword>
<dbReference type="PANTHER" id="PTHR10942">
    <property type="entry name" value="LEISHMANOLYSIN-LIKE PEPTIDASE"/>
    <property type="match status" value="1"/>
</dbReference>
<evidence type="ECO:0000256" key="1">
    <source>
        <dbReference type="ARBA" id="ARBA00005860"/>
    </source>
</evidence>
<comment type="cofactor">
    <cofactor evidence="8">
        <name>Zn(2+)</name>
        <dbReference type="ChEBI" id="CHEBI:29105"/>
    </cofactor>
    <text evidence="8">Binds 1 zinc ion per subunit.</text>
</comment>
<dbReference type="Gene3D" id="3.10.170.20">
    <property type="match status" value="1"/>
</dbReference>
<reference evidence="9 10" key="1">
    <citation type="journal article" date="2011" name="Genome Res.">
        <title>Phylogeny-wide analysis of social amoeba genomes highlights ancient origins for complex intercellular communication.</title>
        <authorList>
            <person name="Heidel A.J."/>
            <person name="Lawal H.M."/>
            <person name="Felder M."/>
            <person name="Schilde C."/>
            <person name="Helps N.R."/>
            <person name="Tunggal B."/>
            <person name="Rivero F."/>
            <person name="John U."/>
            <person name="Schleicher M."/>
            <person name="Eichinger L."/>
            <person name="Platzer M."/>
            <person name="Noegel A.A."/>
            <person name="Schaap P."/>
            <person name="Gloeckner G."/>
        </authorList>
    </citation>
    <scope>NUCLEOTIDE SEQUENCE [LARGE SCALE GENOMIC DNA]</scope>
    <source>
        <strain evidence="10">ATCC 26659 / Pp 5 / PN500</strain>
    </source>
</reference>
<evidence type="ECO:0000256" key="2">
    <source>
        <dbReference type="ARBA" id="ARBA00022670"/>
    </source>
</evidence>
<keyword evidence="5 8" id="KW-0862">Zinc</keyword>
<dbReference type="GeneID" id="31364851"/>
<keyword evidence="4" id="KW-0378">Hydrolase</keyword>
<evidence type="ECO:0000256" key="8">
    <source>
        <dbReference type="PIRSR" id="PIRSR601577-2"/>
    </source>
</evidence>
<dbReference type="RefSeq" id="XP_020430004.1">
    <property type="nucleotide sequence ID" value="XM_020580171.1"/>
</dbReference>
<dbReference type="Pfam" id="PF01457">
    <property type="entry name" value="Peptidase_M8"/>
    <property type="match status" value="1"/>
</dbReference>
<dbReference type="OMA" id="ADEEIMT"/>
<dbReference type="GO" id="GO:0005737">
    <property type="term" value="C:cytoplasm"/>
    <property type="evidence" value="ECO:0007669"/>
    <property type="project" value="TreeGrafter"/>
</dbReference>
<feature type="binding site" evidence="8">
    <location>
        <position position="196"/>
    </location>
    <ligand>
        <name>Zn(2+)</name>
        <dbReference type="ChEBI" id="CHEBI:29105"/>
        <note>catalytic</note>
    </ligand>
</feature>
<feature type="binding site" evidence="8">
    <location>
        <position position="280"/>
    </location>
    <ligand>
        <name>Zn(2+)</name>
        <dbReference type="ChEBI" id="CHEBI:29105"/>
        <note>catalytic</note>
    </ligand>
</feature>
<dbReference type="GO" id="GO:0007155">
    <property type="term" value="P:cell adhesion"/>
    <property type="evidence" value="ECO:0007669"/>
    <property type="project" value="InterPro"/>
</dbReference>
<keyword evidence="10" id="KW-1185">Reference proteome</keyword>
<feature type="active site" evidence="7">
    <location>
        <position position="193"/>
    </location>
</feature>
<evidence type="ECO:0000256" key="3">
    <source>
        <dbReference type="ARBA" id="ARBA00022723"/>
    </source>
</evidence>
<evidence type="ECO:0000313" key="9">
    <source>
        <dbReference type="EMBL" id="EFA77876.1"/>
    </source>
</evidence>
<dbReference type="Gene3D" id="2.10.55.10">
    <property type="entry name" value="Leishmanolysin domain 3"/>
    <property type="match status" value="1"/>
</dbReference>
<keyword evidence="2" id="KW-0645">Protease</keyword>
<comment type="similarity">
    <text evidence="1">Belongs to the peptidase M8 family.</text>
</comment>
<evidence type="ECO:0000256" key="7">
    <source>
        <dbReference type="PIRSR" id="PIRSR601577-1"/>
    </source>
</evidence>
<dbReference type="GO" id="GO:0006508">
    <property type="term" value="P:proteolysis"/>
    <property type="evidence" value="ECO:0007669"/>
    <property type="project" value="UniProtKB-KW"/>
</dbReference>
<dbReference type="GO" id="GO:0046872">
    <property type="term" value="F:metal ion binding"/>
    <property type="evidence" value="ECO:0007669"/>
    <property type="project" value="UniProtKB-KW"/>
</dbReference>
<evidence type="ECO:0000256" key="6">
    <source>
        <dbReference type="ARBA" id="ARBA00023049"/>
    </source>
</evidence>
<proteinExistence type="inferred from homology"/>
<evidence type="ECO:0000256" key="5">
    <source>
        <dbReference type="ARBA" id="ARBA00022833"/>
    </source>
</evidence>
<dbReference type="GO" id="GO:0016020">
    <property type="term" value="C:membrane"/>
    <property type="evidence" value="ECO:0007669"/>
    <property type="project" value="InterPro"/>
</dbReference>
<feature type="binding site" evidence="8">
    <location>
        <position position="192"/>
    </location>
    <ligand>
        <name>Zn(2+)</name>
        <dbReference type="ChEBI" id="CHEBI:29105"/>
        <note>catalytic</note>
    </ligand>
</feature>
<dbReference type="STRING" id="670386.D3BLE2"/>
<comment type="caution">
    <text evidence="9">The sequence shown here is derived from an EMBL/GenBank/DDBJ whole genome shotgun (WGS) entry which is preliminary data.</text>
</comment>
<organism evidence="9 10">
    <name type="scientific">Heterostelium pallidum (strain ATCC 26659 / Pp 5 / PN500)</name>
    <name type="common">Cellular slime mold</name>
    <name type="synonym">Polysphondylium pallidum</name>
    <dbReference type="NCBI Taxonomy" id="670386"/>
    <lineage>
        <taxon>Eukaryota</taxon>
        <taxon>Amoebozoa</taxon>
        <taxon>Evosea</taxon>
        <taxon>Eumycetozoa</taxon>
        <taxon>Dictyostelia</taxon>
        <taxon>Acytosteliales</taxon>
        <taxon>Acytosteliaceae</taxon>
        <taxon>Heterostelium</taxon>
    </lineage>
</organism>
<evidence type="ECO:0000256" key="4">
    <source>
        <dbReference type="ARBA" id="ARBA00022801"/>
    </source>
</evidence>
<evidence type="ECO:0000313" key="10">
    <source>
        <dbReference type="Proteomes" id="UP000001396"/>
    </source>
</evidence>
<evidence type="ECO:0008006" key="11">
    <source>
        <dbReference type="Google" id="ProtNLM"/>
    </source>
</evidence>
<gene>
    <name evidence="9" type="ORF">PPL_09376</name>
</gene>
<sequence>MLKINYHISVRVIIAHQCIHDELSSRISCYRAGSSVLIGPKGFQSIGLCDTYKRTPCTYICKQEDVVSAELIDFFNSQILPNITEFFERYLTVNAPDHKVLRTIINCGEAYDIDLSRGFKGDFMFYVSAHPIVTNTESIAYSLTCASHAHNDAPYVGLINLQPAYFQRFLNETARKSNLLVEWMQAYRILLHEVTHSIGFSKKLFQFYINRLTGKKYVNVTTKSTTNGLSPSGESFQYTSQSITTPSVRTVVANHFNCDEQNGAELENIDNNSSGIVGSHWKSTKFGEELMLTNTMPISPFTNLTLALLYDSGWYGLINLDKIESTNWGKGKGCYFANQTCSMSTWNYTGYWPAENNKVGCSASRSGMGMASWTEHSRNLPVYQQHWSNSTIGGNGGAEFDYCPFSKTSIFCFDTSQSNSSNNFFDDRGDRHLCFDQIINSNNSLDYIQMGCREYRCEVDGTLQVKVNQKWYSCQPNDRVVVNENITIVCPDEFDQTCGTSSFDIDTDTLSEPYSGYNSAISSFNPKQTLTNNVIIVTLVYLLLYIF</sequence>
<accession>D3BLE2</accession>
<dbReference type="EMBL" id="ADBJ01000039">
    <property type="protein sequence ID" value="EFA77876.1"/>
    <property type="molecule type" value="Genomic_DNA"/>
</dbReference>
<dbReference type="AlphaFoldDB" id="D3BLE2"/>
<dbReference type="InParanoid" id="D3BLE2"/>
<protein>
    <recommendedName>
        <fullName evidence="11">Leishmanolysin-like peptidase</fullName>
    </recommendedName>
</protein>
<dbReference type="SUPFAM" id="SSF55486">
    <property type="entry name" value="Metalloproteases ('zincins'), catalytic domain"/>
    <property type="match status" value="1"/>
</dbReference>